<dbReference type="CDD" id="cd16929">
    <property type="entry name" value="HATPase_PDK-like"/>
    <property type="match status" value="1"/>
</dbReference>
<evidence type="ECO:0000256" key="1">
    <source>
        <dbReference type="RuleBase" id="RU366032"/>
    </source>
</evidence>
<reference evidence="3 4" key="1">
    <citation type="journal article" date="2015" name="PLoS Pathog.">
        <title>Leptomonas seymouri: Adaptations to the Dixenous Life Cycle Analyzed by Genome Sequencing, Transcriptome Profiling and Co-infection with Leishmania donovani.</title>
        <authorList>
            <person name="Kraeva N."/>
            <person name="Butenko A."/>
            <person name="Hlavacova J."/>
            <person name="Kostygov A."/>
            <person name="Myskova J."/>
            <person name="Grybchuk D."/>
            <person name="Lestinova T."/>
            <person name="Votypka J."/>
            <person name="Volf P."/>
            <person name="Opperdoes F."/>
            <person name="Flegontov P."/>
            <person name="Lukes J."/>
            <person name="Yurchenko V."/>
        </authorList>
    </citation>
    <scope>NUCLEOTIDE SEQUENCE [LARGE SCALE GENOMIC DNA]</scope>
    <source>
        <strain evidence="3 4">ATCC 30220</strain>
    </source>
</reference>
<keyword evidence="1" id="KW-0496">Mitochondrion</keyword>
<dbReference type="GO" id="GO:0005524">
    <property type="term" value="F:ATP binding"/>
    <property type="evidence" value="ECO:0007669"/>
    <property type="project" value="UniProtKB-UniRule"/>
</dbReference>
<dbReference type="EMBL" id="LJSK01000183">
    <property type="protein sequence ID" value="KPI85512.1"/>
    <property type="molecule type" value="Genomic_DNA"/>
</dbReference>
<organism evidence="3 4">
    <name type="scientific">Leptomonas seymouri</name>
    <dbReference type="NCBI Taxonomy" id="5684"/>
    <lineage>
        <taxon>Eukaryota</taxon>
        <taxon>Discoba</taxon>
        <taxon>Euglenozoa</taxon>
        <taxon>Kinetoplastea</taxon>
        <taxon>Metakinetoplastina</taxon>
        <taxon>Trypanosomatida</taxon>
        <taxon>Trypanosomatidae</taxon>
        <taxon>Leishmaniinae</taxon>
        <taxon>Leptomonas</taxon>
    </lineage>
</organism>
<dbReference type="InterPro" id="IPR039028">
    <property type="entry name" value="BCKD/PDK"/>
</dbReference>
<dbReference type="Pfam" id="PF02518">
    <property type="entry name" value="HATPase_c"/>
    <property type="match status" value="1"/>
</dbReference>
<accession>A0A0N1PBF1</accession>
<proteinExistence type="inferred from homology"/>
<keyword evidence="1" id="KW-0547">Nucleotide-binding</keyword>
<dbReference type="GO" id="GO:0010906">
    <property type="term" value="P:regulation of glucose metabolic process"/>
    <property type="evidence" value="ECO:0007669"/>
    <property type="project" value="TreeGrafter"/>
</dbReference>
<dbReference type="EC" id="2.7.11.-" evidence="1"/>
<dbReference type="PANTHER" id="PTHR11947">
    <property type="entry name" value="PYRUVATE DEHYDROGENASE KINASE"/>
    <property type="match status" value="1"/>
</dbReference>
<keyword evidence="1" id="KW-0418">Kinase</keyword>
<dbReference type="OMA" id="ICESSKH"/>
<comment type="similarity">
    <text evidence="1">Belongs to the PDK/BCKDK protein kinase family.</text>
</comment>
<keyword evidence="1" id="KW-0067">ATP-binding</keyword>
<evidence type="ECO:0000313" key="3">
    <source>
        <dbReference type="EMBL" id="KPI85512.1"/>
    </source>
</evidence>
<dbReference type="InterPro" id="IPR036890">
    <property type="entry name" value="HATPase_C_sf"/>
</dbReference>
<dbReference type="PANTHER" id="PTHR11947:SF3">
    <property type="entry name" value="[PYRUVATE DEHYDROGENASE (ACETYL-TRANSFERRING)] KINASE, MITOCHONDRIAL"/>
    <property type="match status" value="1"/>
</dbReference>
<feature type="domain" description="Histidine kinase/HSP90-like ATPase" evidence="2">
    <location>
        <begin position="138"/>
        <end position="273"/>
    </location>
</feature>
<dbReference type="SUPFAM" id="SSF55874">
    <property type="entry name" value="ATPase domain of HSP90 chaperone/DNA topoisomerase II/histidine kinase"/>
    <property type="match status" value="1"/>
</dbReference>
<dbReference type="VEuPathDB" id="TriTrypDB:Lsey_0183_0110"/>
<keyword evidence="4" id="KW-1185">Reference proteome</keyword>
<name>A0A0N1PBF1_LEPSE</name>
<comment type="subcellular location">
    <subcellularLocation>
        <location evidence="1">Mitochondrion matrix</location>
    </subcellularLocation>
</comment>
<comment type="caution">
    <text evidence="3">The sequence shown here is derived from an EMBL/GenBank/DDBJ whole genome shotgun (WGS) entry which is preliminary data.</text>
</comment>
<dbReference type="AlphaFoldDB" id="A0A0N1PBF1"/>
<dbReference type="GO" id="GO:0005759">
    <property type="term" value="C:mitochondrial matrix"/>
    <property type="evidence" value="ECO:0007669"/>
    <property type="project" value="UniProtKB-SubCell"/>
</dbReference>
<dbReference type="OrthoDB" id="241648at2759"/>
<protein>
    <recommendedName>
        <fullName evidence="1">Protein-serine/threonine kinase</fullName>
        <ecNumber evidence="1">2.7.11.-</ecNumber>
    </recommendedName>
</protein>
<keyword evidence="1" id="KW-0808">Transferase</keyword>
<dbReference type="InterPro" id="IPR003594">
    <property type="entry name" value="HATPase_dom"/>
</dbReference>
<dbReference type="GO" id="GO:0004740">
    <property type="term" value="F:pyruvate dehydrogenase (acetyl-transferring) kinase activity"/>
    <property type="evidence" value="ECO:0007669"/>
    <property type="project" value="TreeGrafter"/>
</dbReference>
<evidence type="ECO:0000313" key="4">
    <source>
        <dbReference type="Proteomes" id="UP000038009"/>
    </source>
</evidence>
<evidence type="ECO:0000259" key="2">
    <source>
        <dbReference type="Pfam" id="PF02518"/>
    </source>
</evidence>
<gene>
    <name evidence="3" type="ORF">ABL78_5432</name>
</gene>
<dbReference type="Gene3D" id="3.30.565.10">
    <property type="entry name" value="Histidine kinase-like ATPase, C-terminal domain"/>
    <property type="match status" value="1"/>
</dbReference>
<sequence length="275" mass="30779">MAFGILELKDDLSRHRKALLELKTTSERWSDLPITEGQVLPYEELADLQAPLDSVNRAMVMYNFISRMCLNIDFEASTEEKRYKVGMVDLEINLESVVRNAVHEAEQICTDHYGDCPDTEFVITSESKMFKFPFMSTTIRYIILELMKNAFRATVESHMKRNSMGIITCDDMPPVRILINLQEGIEHACICVSDEGKGMTEEALGMAMAYSYTSVSKPALSLESGSNTASEPSALAGYGYGLPMSRVYAQSLGGDLVLQTMEGYGTRAYYYIKVA</sequence>
<dbReference type="Proteomes" id="UP000038009">
    <property type="component" value="Unassembled WGS sequence"/>
</dbReference>